<evidence type="ECO:0000256" key="2">
    <source>
        <dbReference type="SAM" id="Phobius"/>
    </source>
</evidence>
<evidence type="ECO:0000313" key="3">
    <source>
        <dbReference type="EMBL" id="KIY65636.1"/>
    </source>
</evidence>
<organism evidence="3 4">
    <name type="scientific">Cylindrobasidium torrendii FP15055 ss-10</name>
    <dbReference type="NCBI Taxonomy" id="1314674"/>
    <lineage>
        <taxon>Eukaryota</taxon>
        <taxon>Fungi</taxon>
        <taxon>Dikarya</taxon>
        <taxon>Basidiomycota</taxon>
        <taxon>Agaricomycotina</taxon>
        <taxon>Agaricomycetes</taxon>
        <taxon>Agaricomycetidae</taxon>
        <taxon>Agaricales</taxon>
        <taxon>Marasmiineae</taxon>
        <taxon>Physalacriaceae</taxon>
        <taxon>Cylindrobasidium</taxon>
    </lineage>
</organism>
<keyword evidence="2" id="KW-0472">Membrane</keyword>
<evidence type="ECO:0000313" key="4">
    <source>
        <dbReference type="Proteomes" id="UP000054007"/>
    </source>
</evidence>
<gene>
    <name evidence="3" type="ORF">CYLTODRAFT_58223</name>
</gene>
<proteinExistence type="predicted"/>
<keyword evidence="2" id="KW-1133">Transmembrane helix</keyword>
<feature type="compositionally biased region" description="Basic and acidic residues" evidence="1">
    <location>
        <begin position="1"/>
        <end position="12"/>
    </location>
</feature>
<sequence length="156" mass="17786">MSEEPSHKRDNSTKNNYQNHDETAPLLPAGVEGANERPLPPVRLDSRFERPHPAAWKRALLIGFVVLAFYSAFSLRKASWDRKNNALLSYPNQPPSNQPQYMNPASPNAAHPIYADASWEGRRVIRRAGLATPLTPRRTRTRAEYRRQARRPSLGY</sequence>
<dbReference type="AlphaFoldDB" id="A0A0D7B7X0"/>
<dbReference type="Proteomes" id="UP000054007">
    <property type="component" value="Unassembled WGS sequence"/>
</dbReference>
<feature type="region of interest" description="Disordered" evidence="1">
    <location>
        <begin position="1"/>
        <end position="35"/>
    </location>
</feature>
<keyword evidence="4" id="KW-1185">Reference proteome</keyword>
<keyword evidence="2" id="KW-0812">Transmembrane</keyword>
<name>A0A0D7B7X0_9AGAR</name>
<protein>
    <recommendedName>
        <fullName evidence="5">Transmembrane protein</fullName>
    </recommendedName>
</protein>
<evidence type="ECO:0000256" key="1">
    <source>
        <dbReference type="SAM" id="MobiDB-lite"/>
    </source>
</evidence>
<evidence type="ECO:0008006" key="5">
    <source>
        <dbReference type="Google" id="ProtNLM"/>
    </source>
</evidence>
<feature type="region of interest" description="Disordered" evidence="1">
    <location>
        <begin position="135"/>
        <end position="156"/>
    </location>
</feature>
<accession>A0A0D7B7X0</accession>
<reference evidence="3 4" key="1">
    <citation type="journal article" date="2015" name="Fungal Genet. Biol.">
        <title>Evolution of novel wood decay mechanisms in Agaricales revealed by the genome sequences of Fistulina hepatica and Cylindrobasidium torrendii.</title>
        <authorList>
            <person name="Floudas D."/>
            <person name="Held B.W."/>
            <person name="Riley R."/>
            <person name="Nagy L.G."/>
            <person name="Koehler G."/>
            <person name="Ransdell A.S."/>
            <person name="Younus H."/>
            <person name="Chow J."/>
            <person name="Chiniquy J."/>
            <person name="Lipzen A."/>
            <person name="Tritt A."/>
            <person name="Sun H."/>
            <person name="Haridas S."/>
            <person name="LaButti K."/>
            <person name="Ohm R.A."/>
            <person name="Kues U."/>
            <person name="Blanchette R.A."/>
            <person name="Grigoriev I.V."/>
            <person name="Minto R.E."/>
            <person name="Hibbett D.S."/>
        </authorList>
    </citation>
    <scope>NUCLEOTIDE SEQUENCE [LARGE SCALE GENOMIC DNA]</scope>
    <source>
        <strain evidence="3 4">FP15055 ss-10</strain>
    </source>
</reference>
<feature type="transmembrane region" description="Helical" evidence="2">
    <location>
        <begin position="55"/>
        <end position="73"/>
    </location>
</feature>
<dbReference type="EMBL" id="KN880582">
    <property type="protein sequence ID" value="KIY65636.1"/>
    <property type="molecule type" value="Genomic_DNA"/>
</dbReference>